<protein>
    <submittedName>
        <fullName evidence="3">Uncharacterized protein</fullName>
    </submittedName>
</protein>
<gene>
    <name evidence="2" type="ORF">CLV79_10150</name>
    <name evidence="3" type="ORF">LOS8367_01036</name>
</gene>
<evidence type="ECO:0000256" key="1">
    <source>
        <dbReference type="SAM" id="MobiDB-lite"/>
    </source>
</evidence>
<reference evidence="2 5" key="2">
    <citation type="submission" date="2018-03" db="EMBL/GenBank/DDBJ databases">
        <title>Genomic Encyclopedia of Archaeal and Bacterial Type Strains, Phase II (KMG-II): from individual species to whole genera.</title>
        <authorList>
            <person name="Goeker M."/>
        </authorList>
    </citation>
    <scope>NUCLEOTIDE SEQUENCE [LARGE SCALE GENOMIC DNA]</scope>
    <source>
        <strain evidence="2 5">DSM 29956</strain>
    </source>
</reference>
<dbReference type="AlphaFoldDB" id="A0A1X6YQV9"/>
<feature type="compositionally biased region" description="Low complexity" evidence="1">
    <location>
        <begin position="18"/>
        <end position="27"/>
    </location>
</feature>
<dbReference type="OrthoDB" id="7744082at2"/>
<evidence type="ECO:0000313" key="5">
    <source>
        <dbReference type="Proteomes" id="UP000240624"/>
    </source>
</evidence>
<dbReference type="EMBL" id="PYGB01000001">
    <property type="protein sequence ID" value="PSK88218.1"/>
    <property type="molecule type" value="Genomic_DNA"/>
</dbReference>
<evidence type="ECO:0000313" key="3">
    <source>
        <dbReference type="EMBL" id="SLN28431.1"/>
    </source>
</evidence>
<feature type="compositionally biased region" description="Basic and acidic residues" evidence="1">
    <location>
        <begin position="8"/>
        <end position="17"/>
    </location>
</feature>
<keyword evidence="5" id="KW-1185">Reference proteome</keyword>
<dbReference type="EMBL" id="FWFY01000002">
    <property type="protein sequence ID" value="SLN28431.1"/>
    <property type="molecule type" value="Genomic_DNA"/>
</dbReference>
<reference evidence="3 4" key="1">
    <citation type="submission" date="2017-03" db="EMBL/GenBank/DDBJ databases">
        <authorList>
            <person name="Afonso C.L."/>
            <person name="Miller P.J."/>
            <person name="Scott M.A."/>
            <person name="Spackman E."/>
            <person name="Goraichik I."/>
            <person name="Dimitrov K.M."/>
            <person name="Suarez D.L."/>
            <person name="Swayne D.E."/>
        </authorList>
    </citation>
    <scope>NUCLEOTIDE SEQUENCE [LARGE SCALE GENOMIC DNA]</scope>
    <source>
        <strain evidence="3 4">CECT 8367</strain>
    </source>
</reference>
<feature type="compositionally biased region" description="Basic and acidic residues" evidence="1">
    <location>
        <begin position="28"/>
        <end position="39"/>
    </location>
</feature>
<accession>A0A1X6YQV9</accession>
<feature type="region of interest" description="Disordered" evidence="1">
    <location>
        <begin position="146"/>
        <end position="279"/>
    </location>
</feature>
<evidence type="ECO:0000313" key="4">
    <source>
        <dbReference type="Proteomes" id="UP000193495"/>
    </source>
</evidence>
<name>A0A1X6YQV9_9RHOB</name>
<organism evidence="3 4">
    <name type="scientific">Limimaricola soesokkakensis</name>
    <dbReference type="NCBI Taxonomy" id="1343159"/>
    <lineage>
        <taxon>Bacteria</taxon>
        <taxon>Pseudomonadati</taxon>
        <taxon>Pseudomonadota</taxon>
        <taxon>Alphaproteobacteria</taxon>
        <taxon>Rhodobacterales</taxon>
        <taxon>Paracoccaceae</taxon>
        <taxon>Limimaricola</taxon>
    </lineage>
</organism>
<dbReference type="Proteomes" id="UP000240624">
    <property type="component" value="Unassembled WGS sequence"/>
</dbReference>
<feature type="region of interest" description="Disordered" evidence="1">
    <location>
        <begin position="1"/>
        <end position="39"/>
    </location>
</feature>
<evidence type="ECO:0000313" key="2">
    <source>
        <dbReference type="EMBL" id="PSK88218.1"/>
    </source>
</evidence>
<feature type="compositionally biased region" description="Low complexity" evidence="1">
    <location>
        <begin position="179"/>
        <end position="247"/>
    </location>
</feature>
<proteinExistence type="predicted"/>
<dbReference type="Proteomes" id="UP000193495">
    <property type="component" value="Unassembled WGS sequence"/>
</dbReference>
<sequence>MANTGETMDQKAKRAAADAKSGAAEFADTARERAREMADEAKTRAYDYGREYKNEAANETSKIAEALRKAADDLHDGSPQERIFAKLADTVADTADGIRDMELDEMAYAVNDFARRNQAAFLGGAALLGFVAARFMKASARHDDHRIGSYGASGDYGRDDRYSPDVTPNDYDDDDRVSRPVPTSSPTTSAAPRPAPTGTTQSTARPAATGTSGTSGAASTGATTGTAGTSSSAGSTGSTGSAASKGSGSTGSVGGIDKPDEKPEIPGAPQPGTTGAVKK</sequence>
<dbReference type="RefSeq" id="WP_085895397.1">
    <property type="nucleotide sequence ID" value="NZ_FWFY01000002.1"/>
</dbReference>